<protein>
    <recommendedName>
        <fullName evidence="12">Tumor necrosis factor receptor superfamily member 17</fullName>
    </recommendedName>
    <alternativeName>
        <fullName evidence="13">B-cell maturation protein</fullName>
    </alternativeName>
</protein>
<evidence type="ECO:0000256" key="3">
    <source>
        <dbReference type="ARBA" id="ARBA00022859"/>
    </source>
</evidence>
<evidence type="ECO:0000259" key="15">
    <source>
        <dbReference type="Pfam" id="PF09257"/>
    </source>
</evidence>
<evidence type="ECO:0000256" key="12">
    <source>
        <dbReference type="ARBA" id="ARBA00072357"/>
    </source>
</evidence>
<dbReference type="PANTHER" id="PTHR46254">
    <property type="entry name" value="PROTEIN GVQW1-RELATED"/>
    <property type="match status" value="1"/>
</dbReference>
<feature type="domain" description="BCMA TALL-1 binding" evidence="15">
    <location>
        <begin position="1"/>
        <end position="36"/>
    </location>
</feature>
<feature type="transmembrane region" description="Helical" evidence="14">
    <location>
        <begin position="45"/>
        <end position="68"/>
    </location>
</feature>
<sequence>QNEYFDSLLHACIPCQLRCSSNTPPLTCQRYCNASVTNSVKGTNAILWTCLGLSLIISLAVFVLTFLLRKMSSEPLKDEFKNTEMESRSVAQAGVQWRDLSSLQPLPLGFKRFSHLSLLSNWDYRIRSPGHG</sequence>
<organism evidence="16">
    <name type="scientific">Pongo abelii</name>
    <name type="common">Sumatran orangutan</name>
    <name type="synonym">Pongo pygmaeus abelii</name>
    <dbReference type="NCBI Taxonomy" id="9601"/>
    <lineage>
        <taxon>Eukaryota</taxon>
        <taxon>Metazoa</taxon>
        <taxon>Chordata</taxon>
        <taxon>Craniata</taxon>
        <taxon>Vertebrata</taxon>
        <taxon>Euteleostomi</taxon>
        <taxon>Mammalia</taxon>
        <taxon>Eutheria</taxon>
        <taxon>Euarchontoglires</taxon>
        <taxon>Primates</taxon>
        <taxon>Haplorrhini</taxon>
        <taxon>Catarrhini</taxon>
        <taxon>Hominidae</taxon>
        <taxon>Pongo</taxon>
    </lineage>
</organism>
<evidence type="ECO:0000256" key="1">
    <source>
        <dbReference type="ARBA" id="ARBA00004183"/>
    </source>
</evidence>
<keyword evidence="8" id="KW-1015">Disulfide bond</keyword>
<comment type="function">
    <text evidence="10">Receptor for TNFSF13B/BLyS/BAFF and TNFSF13/APRIL. Promotes B-cell survival and plays a role in the regulation of humoral immunity. Activates NF-kappa-B and JNK.</text>
</comment>
<keyword evidence="9" id="KW-0675">Receptor</keyword>
<dbReference type="SUPFAM" id="SSF57586">
    <property type="entry name" value="TNF receptor-like"/>
    <property type="match status" value="1"/>
</dbReference>
<dbReference type="FunFam" id="4.10.1290.10:FF:000003">
    <property type="entry name" value="Tumor necrosis factor receptor superfamily member 17"/>
    <property type="match status" value="1"/>
</dbReference>
<feature type="non-terminal residue" evidence="16">
    <location>
        <position position="1"/>
    </location>
</feature>
<evidence type="ECO:0000256" key="9">
    <source>
        <dbReference type="ARBA" id="ARBA00023170"/>
    </source>
</evidence>
<keyword evidence="4" id="KW-0735">Signal-anchor</keyword>
<evidence type="ECO:0000256" key="14">
    <source>
        <dbReference type="SAM" id="Phobius"/>
    </source>
</evidence>
<evidence type="ECO:0000256" key="7">
    <source>
        <dbReference type="ARBA" id="ARBA00023136"/>
    </source>
</evidence>
<dbReference type="EMBL" id="NDHI03003647">
    <property type="protein sequence ID" value="PNJ12293.1"/>
    <property type="molecule type" value="Genomic_DNA"/>
</dbReference>
<dbReference type="GO" id="GO:0002250">
    <property type="term" value="P:adaptive immune response"/>
    <property type="evidence" value="ECO:0007669"/>
    <property type="project" value="UniProtKB-KW"/>
</dbReference>
<name>A0A2J8RUT7_PONAB</name>
<evidence type="ECO:0000256" key="4">
    <source>
        <dbReference type="ARBA" id="ARBA00022968"/>
    </source>
</evidence>
<evidence type="ECO:0000256" key="8">
    <source>
        <dbReference type="ARBA" id="ARBA00023157"/>
    </source>
</evidence>
<keyword evidence="6" id="KW-1064">Adaptive immunity</keyword>
<evidence type="ECO:0000256" key="10">
    <source>
        <dbReference type="ARBA" id="ARBA00054809"/>
    </source>
</evidence>
<dbReference type="Pfam" id="PF09257">
    <property type="entry name" value="BCMA-Tall_bind"/>
    <property type="match status" value="1"/>
</dbReference>
<dbReference type="Gene3D" id="4.10.1290.10">
    <property type="entry name" value="Tumor necrosis factor receptor superfamily"/>
    <property type="match status" value="1"/>
</dbReference>
<reference evidence="16" key="1">
    <citation type="submission" date="2017-12" db="EMBL/GenBank/DDBJ databases">
        <title>High-resolution comparative analysis of great ape genomes.</title>
        <authorList>
            <person name="Pollen A."/>
            <person name="Hastie A."/>
            <person name="Hormozdiari F."/>
            <person name="Dougherty M."/>
            <person name="Liu R."/>
            <person name="Chaisson M."/>
            <person name="Hoppe E."/>
            <person name="Hill C."/>
            <person name="Pang A."/>
            <person name="Hillier L."/>
            <person name="Baker C."/>
            <person name="Armstrong J."/>
            <person name="Shendure J."/>
            <person name="Paten B."/>
            <person name="Wilson R."/>
            <person name="Chao H."/>
            <person name="Schneider V."/>
            <person name="Ventura M."/>
            <person name="Kronenberg Z."/>
            <person name="Murali S."/>
            <person name="Gordon D."/>
            <person name="Cantsilieris S."/>
            <person name="Munson K."/>
            <person name="Nelson B."/>
            <person name="Raja A."/>
            <person name="Underwood J."/>
            <person name="Diekhans M."/>
            <person name="Fiddes I."/>
            <person name="Haussler D."/>
            <person name="Eichler E."/>
        </authorList>
    </citation>
    <scope>NUCLEOTIDE SEQUENCE [LARGE SCALE GENOMIC DNA]</scope>
    <source>
        <strain evidence="16">Susie</strain>
    </source>
</reference>
<evidence type="ECO:0000256" key="5">
    <source>
        <dbReference type="ARBA" id="ARBA00022989"/>
    </source>
</evidence>
<comment type="subunit">
    <text evidence="11">Associates with TRAF1, TRAF2, TRAF3, TRAF5 and TRAF6.</text>
</comment>
<gene>
    <name evidence="16" type="ORF">CR201_G0048417</name>
</gene>
<evidence type="ECO:0000256" key="2">
    <source>
        <dbReference type="ARBA" id="ARBA00022692"/>
    </source>
</evidence>
<comment type="subcellular location">
    <subcellularLocation>
        <location evidence="1">Membrane</location>
        <topology evidence="1">Single-pass type III membrane protein</topology>
    </subcellularLocation>
</comment>
<dbReference type="InterPro" id="IPR015337">
    <property type="entry name" value="BCMA_Tall-1-bd"/>
</dbReference>
<accession>A0A2J8RUT7</accession>
<keyword evidence="3" id="KW-0391">Immunity</keyword>
<keyword evidence="5 14" id="KW-1133">Transmembrane helix</keyword>
<evidence type="ECO:0000256" key="11">
    <source>
        <dbReference type="ARBA" id="ARBA00065494"/>
    </source>
</evidence>
<keyword evidence="7 14" id="KW-0472">Membrane</keyword>
<proteinExistence type="predicted"/>
<evidence type="ECO:0000256" key="6">
    <source>
        <dbReference type="ARBA" id="ARBA00023130"/>
    </source>
</evidence>
<dbReference type="AlphaFoldDB" id="A0A2J8RUT7"/>
<keyword evidence="2 14" id="KW-0812">Transmembrane</keyword>
<comment type="caution">
    <text evidence="16">The sequence shown here is derived from an EMBL/GenBank/DDBJ whole genome shotgun (WGS) entry which is preliminary data.</text>
</comment>
<evidence type="ECO:0000256" key="13">
    <source>
        <dbReference type="ARBA" id="ARBA00076632"/>
    </source>
</evidence>
<evidence type="ECO:0000313" key="16">
    <source>
        <dbReference type="EMBL" id="PNJ12293.1"/>
    </source>
</evidence>
<dbReference type="GO" id="GO:0016020">
    <property type="term" value="C:membrane"/>
    <property type="evidence" value="ECO:0007669"/>
    <property type="project" value="UniProtKB-SubCell"/>
</dbReference>